<gene>
    <name evidence="6" type="ORF">ACFPH6_08085</name>
</gene>
<dbReference type="RefSeq" id="WP_386339449.1">
    <property type="nucleotide sequence ID" value="NZ_JBHSFG010000016.1"/>
</dbReference>
<evidence type="ECO:0000256" key="2">
    <source>
        <dbReference type="ARBA" id="ARBA00022801"/>
    </source>
</evidence>
<dbReference type="EMBL" id="JBHSFG010000016">
    <property type="protein sequence ID" value="MFC4464523.1"/>
    <property type="molecule type" value="Genomic_DNA"/>
</dbReference>
<dbReference type="Proteomes" id="UP001596012">
    <property type="component" value="Unassembled WGS sequence"/>
</dbReference>
<feature type="domain" description="CN hydrolase" evidence="5">
    <location>
        <begin position="5"/>
        <end position="278"/>
    </location>
</feature>
<feature type="region of interest" description="Disordered" evidence="4">
    <location>
        <begin position="308"/>
        <end position="339"/>
    </location>
</feature>
<comment type="caution">
    <text evidence="6">The sequence shown here is derived from an EMBL/GenBank/DDBJ whole genome shotgun (WGS) entry which is preliminary data.</text>
</comment>
<dbReference type="CDD" id="cd07564">
    <property type="entry name" value="nitrilases_CHs"/>
    <property type="match status" value="1"/>
</dbReference>
<evidence type="ECO:0000256" key="4">
    <source>
        <dbReference type="SAM" id="MobiDB-lite"/>
    </source>
</evidence>
<evidence type="ECO:0000256" key="3">
    <source>
        <dbReference type="PROSITE-ProRule" id="PRU10139"/>
    </source>
</evidence>
<keyword evidence="2 6" id="KW-0378">Hydrolase</keyword>
<dbReference type="PANTHER" id="PTHR46044">
    <property type="entry name" value="NITRILASE"/>
    <property type="match status" value="1"/>
</dbReference>
<proteinExistence type="inferred from homology"/>
<dbReference type="InterPro" id="IPR000132">
    <property type="entry name" value="Nitrilase/CN_hydratase_CS"/>
</dbReference>
<evidence type="ECO:0000259" key="5">
    <source>
        <dbReference type="PROSITE" id="PS50263"/>
    </source>
</evidence>
<evidence type="ECO:0000313" key="6">
    <source>
        <dbReference type="EMBL" id="MFC4464523.1"/>
    </source>
</evidence>
<dbReference type="InterPro" id="IPR044149">
    <property type="entry name" value="Nitrilases_CHs"/>
</dbReference>
<dbReference type="InterPro" id="IPR003010">
    <property type="entry name" value="C-N_Hydrolase"/>
</dbReference>
<dbReference type="PROSITE" id="PS00920">
    <property type="entry name" value="NITRIL_CHT_1"/>
    <property type="match status" value="1"/>
</dbReference>
<reference evidence="7" key="1">
    <citation type="journal article" date="2019" name="Int. J. Syst. Evol. Microbiol.">
        <title>The Global Catalogue of Microorganisms (GCM) 10K type strain sequencing project: providing services to taxonomists for standard genome sequencing and annotation.</title>
        <authorList>
            <consortium name="The Broad Institute Genomics Platform"/>
            <consortium name="The Broad Institute Genome Sequencing Center for Infectious Disease"/>
            <person name="Wu L."/>
            <person name="Ma J."/>
        </authorList>
    </citation>
    <scope>NUCLEOTIDE SEQUENCE [LARGE SCALE GENOMIC DNA]</scope>
    <source>
        <strain evidence="7">DT43</strain>
    </source>
</reference>
<evidence type="ECO:0000256" key="1">
    <source>
        <dbReference type="ARBA" id="ARBA00008129"/>
    </source>
</evidence>
<dbReference type="InterPro" id="IPR036526">
    <property type="entry name" value="C-N_Hydrolase_sf"/>
</dbReference>
<evidence type="ECO:0000313" key="7">
    <source>
        <dbReference type="Proteomes" id="UP001596012"/>
    </source>
</evidence>
<dbReference type="SUPFAM" id="SSF56317">
    <property type="entry name" value="Carbon-nitrogen hydrolase"/>
    <property type="match status" value="1"/>
</dbReference>
<dbReference type="Pfam" id="PF00795">
    <property type="entry name" value="CN_hydrolase"/>
    <property type="match status" value="1"/>
</dbReference>
<feature type="active site" description="Proton acceptor" evidence="3">
    <location>
        <position position="45"/>
    </location>
</feature>
<accession>A0ABV8YL54</accession>
<dbReference type="PROSITE" id="PS00921">
    <property type="entry name" value="NITRIL_CHT_2"/>
    <property type="match status" value="1"/>
</dbReference>
<dbReference type="Gene3D" id="3.60.110.10">
    <property type="entry name" value="Carbon-nitrogen hydrolase"/>
    <property type="match status" value="1"/>
</dbReference>
<keyword evidence="7" id="KW-1185">Reference proteome</keyword>
<comment type="similarity">
    <text evidence="1">Belongs to the carbon-nitrogen hydrolase superfamily. Nitrilase family.</text>
</comment>
<dbReference type="GO" id="GO:0016787">
    <property type="term" value="F:hydrolase activity"/>
    <property type="evidence" value="ECO:0007669"/>
    <property type="project" value="UniProtKB-KW"/>
</dbReference>
<organism evidence="6 7">
    <name type="scientific">Streptomyces xiangluensis</name>
    <dbReference type="NCBI Taxonomy" id="2665720"/>
    <lineage>
        <taxon>Bacteria</taxon>
        <taxon>Bacillati</taxon>
        <taxon>Actinomycetota</taxon>
        <taxon>Actinomycetes</taxon>
        <taxon>Kitasatosporales</taxon>
        <taxon>Streptomycetaceae</taxon>
        <taxon>Streptomyces</taxon>
    </lineage>
</organism>
<dbReference type="PROSITE" id="PS50263">
    <property type="entry name" value="CN_HYDROLASE"/>
    <property type="match status" value="1"/>
</dbReference>
<protein>
    <submittedName>
        <fullName evidence="6">Carbon-nitrogen hydrolase family protein</fullName>
    </submittedName>
</protein>
<sequence>MPSAYRVAAVQAEPVWLDIDATVDKTVALIADAADQGAALVAFPETWIPGYPLFLWLGPVAGQMPYIARYHANSMTVDGKHLTAIRQAARRHGITVAIGYSEKDHGSLYMSQSVIGPDGDVVLHRRKLKPTHVERSLFGESDGSHLKVVDTPLGRLGALNCWEHLQPLNKYAMYAQHEQVHIACWPAFGLYKGIAYSLGAEANMAATQTYALEGGCFVVAPTQVLSAEGIEIFASTDEQRALLTPGSGCSRIYGPDGSMLSKALDEHTEGLAIADIDLAFIDLAKNAADPAGHYAKPDATRLLHDNRPKSAVVTPGGPAGPLFPDLDDLADEPAAGVTG</sequence>
<name>A0ABV8YL54_9ACTN</name>
<dbReference type="PANTHER" id="PTHR46044:SF14">
    <property type="entry name" value="ARYLACETONITRILASE"/>
    <property type="match status" value="1"/>
</dbReference>